<dbReference type="Pfam" id="PF18029">
    <property type="entry name" value="Glyoxalase_6"/>
    <property type="match status" value="1"/>
</dbReference>
<reference evidence="2" key="2">
    <citation type="submission" date="2020-09" db="EMBL/GenBank/DDBJ databases">
        <authorList>
            <person name="Sun Q."/>
            <person name="Ohkuma M."/>
        </authorList>
    </citation>
    <scope>NUCLEOTIDE SEQUENCE</scope>
    <source>
        <strain evidence="2">JCM 3302</strain>
    </source>
</reference>
<evidence type="ECO:0000313" key="3">
    <source>
        <dbReference type="Proteomes" id="UP000641386"/>
    </source>
</evidence>
<organism evidence="2 3">
    <name type="scientific">Streptomyces spiralis</name>
    <dbReference type="NCBI Taxonomy" id="66376"/>
    <lineage>
        <taxon>Bacteria</taxon>
        <taxon>Bacillati</taxon>
        <taxon>Actinomycetota</taxon>
        <taxon>Actinomycetes</taxon>
        <taxon>Kitasatosporales</taxon>
        <taxon>Streptomycetaceae</taxon>
        <taxon>Streptomyces</taxon>
    </lineage>
</organism>
<accession>A0A918ZU54</accession>
<reference evidence="2" key="1">
    <citation type="journal article" date="2014" name="Int. J. Syst. Evol. Microbiol.">
        <title>Complete genome sequence of Corynebacterium casei LMG S-19264T (=DSM 44701T), isolated from a smear-ripened cheese.</title>
        <authorList>
            <consortium name="US DOE Joint Genome Institute (JGI-PGF)"/>
            <person name="Walter F."/>
            <person name="Albersmeier A."/>
            <person name="Kalinowski J."/>
            <person name="Ruckert C."/>
        </authorList>
    </citation>
    <scope>NUCLEOTIDE SEQUENCE</scope>
    <source>
        <strain evidence="2">JCM 3302</strain>
    </source>
</reference>
<evidence type="ECO:0000259" key="1">
    <source>
        <dbReference type="PROSITE" id="PS51819"/>
    </source>
</evidence>
<evidence type="ECO:0000313" key="2">
    <source>
        <dbReference type="EMBL" id="GHE68825.1"/>
    </source>
</evidence>
<comment type="caution">
    <text evidence="2">The sequence shown here is derived from an EMBL/GenBank/DDBJ whole genome shotgun (WGS) entry which is preliminary data.</text>
</comment>
<sequence length="270" mass="29234">MTMNHGTTHSSSDGADVVYTDSVFGAPCWVSLTSRDLTATQDFYSAVLGWQWRGARLGDRFRTALVDGVPVAGIAGVASMWQMAVAWTPYFAVSDADVAVARVRERGATAAVGPISLPPGRAALLADRDGAAFGVWQGKLVTEWEAWRQAALTFISLHTRDAFEAAIFYGEILDWASGLPGCCEVEYARDQVLLRSQGDVVARIESGAVDMPPDPSVRPHWQVHFTVADVEPCIRAAEKHGGSILEEGEQEAVLRDPDGAQFTVASRRQR</sequence>
<dbReference type="InterPro" id="IPR052164">
    <property type="entry name" value="Anthracycline_SecMetBiosynth"/>
</dbReference>
<dbReference type="AlphaFoldDB" id="A0A918ZU54"/>
<feature type="domain" description="VOC" evidence="1">
    <location>
        <begin position="26"/>
        <end position="138"/>
    </location>
</feature>
<dbReference type="Gene3D" id="3.10.180.10">
    <property type="entry name" value="2,3-Dihydroxybiphenyl 1,2-Dioxygenase, domain 1"/>
    <property type="match status" value="2"/>
</dbReference>
<dbReference type="InterPro" id="IPR041581">
    <property type="entry name" value="Glyoxalase_6"/>
</dbReference>
<name>A0A918ZU54_9ACTN</name>
<dbReference type="CDD" id="cd07247">
    <property type="entry name" value="SgaA_N_like"/>
    <property type="match status" value="1"/>
</dbReference>
<dbReference type="EMBL" id="BNBC01000008">
    <property type="protein sequence ID" value="GHE68825.1"/>
    <property type="molecule type" value="Genomic_DNA"/>
</dbReference>
<dbReference type="Proteomes" id="UP000641386">
    <property type="component" value="Unassembled WGS sequence"/>
</dbReference>
<dbReference type="InterPro" id="IPR029068">
    <property type="entry name" value="Glyas_Bleomycin-R_OHBP_Dase"/>
</dbReference>
<dbReference type="InterPro" id="IPR037523">
    <property type="entry name" value="VOC_core"/>
</dbReference>
<dbReference type="SUPFAM" id="SSF54593">
    <property type="entry name" value="Glyoxalase/Bleomycin resistance protein/Dihydroxybiphenyl dioxygenase"/>
    <property type="match status" value="2"/>
</dbReference>
<keyword evidence="3" id="KW-1185">Reference proteome</keyword>
<protein>
    <recommendedName>
        <fullName evidence="1">VOC domain-containing protein</fullName>
    </recommendedName>
</protein>
<dbReference type="PANTHER" id="PTHR33993">
    <property type="entry name" value="GLYOXALASE-RELATED"/>
    <property type="match status" value="1"/>
</dbReference>
<dbReference type="PANTHER" id="PTHR33993:SF10">
    <property type="entry name" value="CONSERVED PROTEIN"/>
    <property type="match status" value="1"/>
</dbReference>
<gene>
    <name evidence="2" type="ORF">GCM10014715_23210</name>
</gene>
<proteinExistence type="predicted"/>
<dbReference type="PROSITE" id="PS51819">
    <property type="entry name" value="VOC"/>
    <property type="match status" value="1"/>
</dbReference>